<dbReference type="KEGG" id="asl:Aeqsu_3148"/>
<feature type="transmembrane region" description="Helical" evidence="1">
    <location>
        <begin position="84"/>
        <end position="103"/>
    </location>
</feature>
<dbReference type="eggNOG" id="ENOG50310W5">
    <property type="taxonomic scope" value="Bacteria"/>
</dbReference>
<evidence type="ECO:0000313" key="2">
    <source>
        <dbReference type="EMBL" id="AFL82583.1"/>
    </source>
</evidence>
<gene>
    <name evidence="2" type="ordered locus">Aeqsu_3148</name>
</gene>
<feature type="transmembrane region" description="Helical" evidence="1">
    <location>
        <begin position="109"/>
        <end position="127"/>
    </location>
</feature>
<dbReference type="EMBL" id="CP003280">
    <property type="protein sequence ID" value="AFL82583.1"/>
    <property type="molecule type" value="Genomic_DNA"/>
</dbReference>
<keyword evidence="1" id="KW-1133">Transmembrane helix</keyword>
<sequence length="177" mass="20187">MTKKDKIEIFENATSWIVVFAMFVYGGAKIIQFDGAIAIDQSVSELTGMELMWAFYGYSKSFAVTLGIFEIIGGLLIFLKKTRIIGCLFTSTILVNVILQDIFYDVHLGALRAAILYQVLILIILWINKEKLIRSIKVLLESTKLEQTKLKLFTKLLIAFAIFIGLRILEYYITMKL</sequence>
<evidence type="ECO:0000256" key="1">
    <source>
        <dbReference type="SAM" id="Phobius"/>
    </source>
</evidence>
<dbReference type="AlphaFoldDB" id="I3Z015"/>
<accession>I3Z015</accession>
<keyword evidence="1" id="KW-0472">Membrane</keyword>
<protein>
    <recommendedName>
        <fullName evidence="4">DoxX protein</fullName>
    </recommendedName>
</protein>
<keyword evidence="1" id="KW-0812">Transmembrane</keyword>
<reference evidence="2 3" key="1">
    <citation type="submission" date="2012-06" db="EMBL/GenBank/DDBJ databases">
        <title>The complete genome of Aequorivita sublithincola DSM 14238.</title>
        <authorList>
            <consortium name="US DOE Joint Genome Institute (JGI-PGF)"/>
            <person name="Lucas S."/>
            <person name="Copeland A."/>
            <person name="Lapidus A."/>
            <person name="Goodwin L."/>
            <person name="Pitluck S."/>
            <person name="Peters L."/>
            <person name="Munk A.C.C."/>
            <person name="Kyrpides N."/>
            <person name="Mavromatis K."/>
            <person name="Pagani I."/>
            <person name="Ivanova N."/>
            <person name="Ovchinnikova G."/>
            <person name="Zeytun A."/>
            <person name="Detter J.C."/>
            <person name="Han C."/>
            <person name="Land M."/>
            <person name="Hauser L."/>
            <person name="Markowitz V."/>
            <person name="Cheng J.-F."/>
            <person name="Hugenholtz P."/>
            <person name="Woyke T."/>
            <person name="Wu D."/>
            <person name="Tindall B."/>
            <person name="Faehnrich R."/>
            <person name="Brambilla E."/>
            <person name="Klenk H.-P."/>
            <person name="Eisen J.A."/>
        </authorList>
    </citation>
    <scope>NUCLEOTIDE SEQUENCE [LARGE SCALE GENOMIC DNA]</scope>
    <source>
        <strain evidence="3">DSM 14238 / LMG 21431 / ACAM 643 / 9-3</strain>
    </source>
</reference>
<proteinExistence type="predicted"/>
<dbReference type="RefSeq" id="WP_014783832.1">
    <property type="nucleotide sequence ID" value="NC_018013.1"/>
</dbReference>
<dbReference type="PATRIC" id="fig|746697.3.peg.3200"/>
<dbReference type="Proteomes" id="UP000006049">
    <property type="component" value="Chromosome"/>
</dbReference>
<feature type="transmembrane region" description="Helical" evidence="1">
    <location>
        <begin position="152"/>
        <end position="173"/>
    </location>
</feature>
<keyword evidence="3" id="KW-1185">Reference proteome</keyword>
<dbReference type="HOGENOM" id="CLU_1530240_0_0_10"/>
<dbReference type="STRING" id="746697.Aeqsu_3148"/>
<evidence type="ECO:0000313" key="3">
    <source>
        <dbReference type="Proteomes" id="UP000006049"/>
    </source>
</evidence>
<feature type="transmembrane region" description="Helical" evidence="1">
    <location>
        <begin position="53"/>
        <end position="77"/>
    </location>
</feature>
<evidence type="ECO:0008006" key="4">
    <source>
        <dbReference type="Google" id="ProtNLM"/>
    </source>
</evidence>
<name>I3Z015_AEQSU</name>
<organism evidence="2 3">
    <name type="scientific">Aequorivita sublithincola (strain DSM 14238 / LMG 21431 / ACAM 643 / 9-3)</name>
    <dbReference type="NCBI Taxonomy" id="746697"/>
    <lineage>
        <taxon>Bacteria</taxon>
        <taxon>Pseudomonadati</taxon>
        <taxon>Bacteroidota</taxon>
        <taxon>Flavobacteriia</taxon>
        <taxon>Flavobacteriales</taxon>
        <taxon>Flavobacteriaceae</taxon>
        <taxon>Aequorivita</taxon>
    </lineage>
</organism>
<feature type="transmembrane region" description="Helical" evidence="1">
    <location>
        <begin position="12"/>
        <end position="33"/>
    </location>
</feature>